<gene>
    <name evidence="3" type="ORF">Drose_31390</name>
</gene>
<evidence type="ECO:0000259" key="2">
    <source>
        <dbReference type="Pfam" id="PF03364"/>
    </source>
</evidence>
<feature type="region of interest" description="Disordered" evidence="1">
    <location>
        <begin position="149"/>
        <end position="169"/>
    </location>
</feature>
<evidence type="ECO:0000256" key="1">
    <source>
        <dbReference type="SAM" id="MobiDB-lite"/>
    </source>
</evidence>
<dbReference type="Proteomes" id="UP001058271">
    <property type="component" value="Chromosome"/>
</dbReference>
<evidence type="ECO:0000313" key="4">
    <source>
        <dbReference type="Proteomes" id="UP001058271"/>
    </source>
</evidence>
<dbReference type="PANTHER" id="PTHR33824">
    <property type="entry name" value="POLYKETIDE CYCLASE/DEHYDRASE AND LIPID TRANSPORT SUPERFAMILY PROTEIN"/>
    <property type="match status" value="1"/>
</dbReference>
<protein>
    <submittedName>
        <fullName evidence="3">SRPBCC family protein</fullName>
    </submittedName>
</protein>
<evidence type="ECO:0000313" key="3">
    <source>
        <dbReference type="EMBL" id="UWZ35576.1"/>
    </source>
</evidence>
<feature type="compositionally biased region" description="Polar residues" evidence="1">
    <location>
        <begin position="215"/>
        <end position="224"/>
    </location>
</feature>
<keyword evidence="4" id="KW-1185">Reference proteome</keyword>
<name>A0ABY5Z0N0_9ACTN</name>
<dbReference type="EMBL" id="CP073721">
    <property type="protein sequence ID" value="UWZ35576.1"/>
    <property type="molecule type" value="Genomic_DNA"/>
</dbReference>
<feature type="domain" description="Coenzyme Q-binding protein COQ10 START" evidence="2">
    <location>
        <begin position="10"/>
        <end position="92"/>
    </location>
</feature>
<proteinExistence type="predicted"/>
<dbReference type="Pfam" id="PF03364">
    <property type="entry name" value="Polyketide_cyc"/>
    <property type="match status" value="1"/>
</dbReference>
<dbReference type="PANTHER" id="PTHR33824:SF7">
    <property type="entry name" value="POLYKETIDE CYCLASE_DEHYDRASE AND LIPID TRANSPORT SUPERFAMILY PROTEIN"/>
    <property type="match status" value="1"/>
</dbReference>
<dbReference type="SUPFAM" id="SSF55961">
    <property type="entry name" value="Bet v1-like"/>
    <property type="match status" value="1"/>
</dbReference>
<organism evidence="3 4">
    <name type="scientific">Dactylosporangium roseum</name>
    <dbReference type="NCBI Taxonomy" id="47989"/>
    <lineage>
        <taxon>Bacteria</taxon>
        <taxon>Bacillati</taxon>
        <taxon>Actinomycetota</taxon>
        <taxon>Actinomycetes</taxon>
        <taxon>Micromonosporales</taxon>
        <taxon>Micromonosporaceae</taxon>
        <taxon>Dactylosporangium</taxon>
    </lineage>
</organism>
<dbReference type="RefSeq" id="WP_260724925.1">
    <property type="nucleotide sequence ID" value="NZ_BAAABS010000077.1"/>
</dbReference>
<dbReference type="InterPro" id="IPR047137">
    <property type="entry name" value="ORF3"/>
</dbReference>
<reference evidence="3" key="1">
    <citation type="submission" date="2021-04" db="EMBL/GenBank/DDBJ databases">
        <title>Biosynthetic gene clusters of Dactylosporangioum roseum.</title>
        <authorList>
            <person name="Hartkoorn R.C."/>
            <person name="Beaudoing E."/>
            <person name="Hot D."/>
            <person name="Moureu S."/>
        </authorList>
    </citation>
    <scope>NUCLEOTIDE SEQUENCE</scope>
    <source>
        <strain evidence="3">NRRL B-16295</strain>
    </source>
</reference>
<feature type="region of interest" description="Disordered" evidence="1">
    <location>
        <begin position="182"/>
        <end position="224"/>
    </location>
</feature>
<dbReference type="Gene3D" id="3.30.530.20">
    <property type="match status" value="1"/>
</dbReference>
<dbReference type="InterPro" id="IPR005031">
    <property type="entry name" value="COQ10_START"/>
</dbReference>
<dbReference type="InterPro" id="IPR023393">
    <property type="entry name" value="START-like_dom_sf"/>
</dbReference>
<accession>A0ABY5Z0N0</accession>
<sequence length="224" mass="24271">MSTARESIEVAVPARIAYEQLAHFENYPRFMSGVMSMAPIDESTAHMVLDIGGSRAEFDARITEARPGEFLCWEAMDGPQVSEALRLEPMADGMTRIIAELQIDARELMPAEEHAAEVLNRRLKADLKGFKRFCEEGATRMSNAPTKDIPAAAQQTSAAGTIGGDRDKPTAASIARGIASASGLTHATNERPNPGVPAGGNLGPMHHSMERNARTRQAQQHDTY</sequence>